<evidence type="ECO:0000313" key="1">
    <source>
        <dbReference type="EMBL" id="JAH51269.1"/>
    </source>
</evidence>
<accession>A0A0E9TC64</accession>
<organism evidence="1">
    <name type="scientific">Anguilla anguilla</name>
    <name type="common">European freshwater eel</name>
    <name type="synonym">Muraena anguilla</name>
    <dbReference type="NCBI Taxonomy" id="7936"/>
    <lineage>
        <taxon>Eukaryota</taxon>
        <taxon>Metazoa</taxon>
        <taxon>Chordata</taxon>
        <taxon>Craniata</taxon>
        <taxon>Vertebrata</taxon>
        <taxon>Euteleostomi</taxon>
        <taxon>Actinopterygii</taxon>
        <taxon>Neopterygii</taxon>
        <taxon>Teleostei</taxon>
        <taxon>Anguilliformes</taxon>
        <taxon>Anguillidae</taxon>
        <taxon>Anguilla</taxon>
    </lineage>
</organism>
<sequence length="14" mass="1596">MFGLGWTEANQDRA</sequence>
<name>A0A0E9TC64_ANGAN</name>
<reference evidence="1" key="2">
    <citation type="journal article" date="2015" name="Fish Shellfish Immunol.">
        <title>Early steps in the European eel (Anguilla anguilla)-Vibrio vulnificus interaction in the gills: Role of the RtxA13 toxin.</title>
        <authorList>
            <person name="Callol A."/>
            <person name="Pajuelo D."/>
            <person name="Ebbesson L."/>
            <person name="Teles M."/>
            <person name="MacKenzie S."/>
            <person name="Amaro C."/>
        </authorList>
    </citation>
    <scope>NUCLEOTIDE SEQUENCE</scope>
</reference>
<reference evidence="1" key="1">
    <citation type="submission" date="2014-11" db="EMBL/GenBank/DDBJ databases">
        <authorList>
            <person name="Amaro Gonzalez C."/>
        </authorList>
    </citation>
    <scope>NUCLEOTIDE SEQUENCE</scope>
</reference>
<proteinExistence type="predicted"/>
<dbReference type="EMBL" id="GBXM01057308">
    <property type="protein sequence ID" value="JAH51269.1"/>
    <property type="molecule type" value="Transcribed_RNA"/>
</dbReference>
<protein>
    <submittedName>
        <fullName evidence="1">Uncharacterized protein</fullName>
    </submittedName>
</protein>